<dbReference type="Gene3D" id="1.10.1040.50">
    <property type="match status" value="1"/>
</dbReference>
<evidence type="ECO:0000259" key="14">
    <source>
        <dbReference type="Pfam" id="PF02737"/>
    </source>
</evidence>
<comment type="similarity">
    <text evidence="3">In the central section; belongs to the 3-hydroxyacyl-CoA dehydrogenase family.</text>
</comment>
<keyword evidence="7" id="KW-0560">Oxidoreductase</keyword>
<dbReference type="OrthoDB" id="3229174at2"/>
<dbReference type="RefSeq" id="WP_149851843.1">
    <property type="nucleotide sequence ID" value="NZ_VUOB01000041.1"/>
</dbReference>
<dbReference type="GO" id="GO:0006635">
    <property type="term" value="P:fatty acid beta-oxidation"/>
    <property type="evidence" value="ECO:0007669"/>
    <property type="project" value="UniProtKB-UniPathway"/>
</dbReference>
<dbReference type="Proteomes" id="UP000323454">
    <property type="component" value="Unassembled WGS sequence"/>
</dbReference>
<dbReference type="FunFam" id="1.10.1040.50:FF:000005">
    <property type="entry name" value="Probable 3-hydroxyacyl-CoA dehydrogenase"/>
    <property type="match status" value="1"/>
</dbReference>
<accession>A0A5B2X638</accession>
<evidence type="ECO:0000256" key="4">
    <source>
        <dbReference type="ARBA" id="ARBA00009463"/>
    </source>
</evidence>
<dbReference type="GO" id="GO:0016509">
    <property type="term" value="F:long-chain (3S)-3-hydroxyacyl-CoA dehydrogenase (NAD+) activity"/>
    <property type="evidence" value="ECO:0007669"/>
    <property type="project" value="TreeGrafter"/>
</dbReference>
<dbReference type="CDD" id="cd06558">
    <property type="entry name" value="crotonase-like"/>
    <property type="match status" value="1"/>
</dbReference>
<dbReference type="InterPro" id="IPR036291">
    <property type="entry name" value="NAD(P)-bd_dom_sf"/>
</dbReference>
<evidence type="ECO:0000256" key="10">
    <source>
        <dbReference type="ARBA" id="ARBA00023239"/>
    </source>
</evidence>
<dbReference type="PANTHER" id="PTHR43612:SF3">
    <property type="entry name" value="TRIFUNCTIONAL ENZYME SUBUNIT ALPHA, MITOCHONDRIAL"/>
    <property type="match status" value="1"/>
</dbReference>
<evidence type="ECO:0000256" key="7">
    <source>
        <dbReference type="ARBA" id="ARBA00023002"/>
    </source>
</evidence>
<dbReference type="InterPro" id="IPR006176">
    <property type="entry name" value="3-OHacyl-CoA_DH_NAD-bd"/>
</dbReference>
<evidence type="ECO:0000256" key="2">
    <source>
        <dbReference type="ARBA" id="ARBA00005086"/>
    </source>
</evidence>
<dbReference type="UniPathway" id="UPA00659"/>
<dbReference type="Gene3D" id="3.90.226.10">
    <property type="entry name" value="2-enoyl-CoA Hydratase, Chain A, domain 1"/>
    <property type="match status" value="1"/>
</dbReference>
<evidence type="ECO:0000256" key="11">
    <source>
        <dbReference type="ARBA" id="ARBA00023268"/>
    </source>
</evidence>
<dbReference type="InterPro" id="IPR001753">
    <property type="entry name" value="Enoyl-CoA_hydra/iso"/>
</dbReference>
<dbReference type="FunFam" id="3.90.226.10:FF:000047">
    <property type="entry name" value="Probable 3-hydroxyacyl-CoA dehydrogenase"/>
    <property type="match status" value="1"/>
</dbReference>
<dbReference type="PANTHER" id="PTHR43612">
    <property type="entry name" value="TRIFUNCTIONAL ENZYME SUBUNIT ALPHA"/>
    <property type="match status" value="1"/>
</dbReference>
<evidence type="ECO:0000256" key="5">
    <source>
        <dbReference type="ARBA" id="ARBA00022832"/>
    </source>
</evidence>
<dbReference type="InterPro" id="IPR008927">
    <property type="entry name" value="6-PGluconate_DH-like_C_sf"/>
</dbReference>
<dbReference type="InterPro" id="IPR006108">
    <property type="entry name" value="3HC_DH_C"/>
</dbReference>
<evidence type="ECO:0000313" key="16">
    <source>
        <dbReference type="Proteomes" id="UP000323454"/>
    </source>
</evidence>
<reference evidence="15 16" key="2">
    <citation type="submission" date="2019-09" db="EMBL/GenBank/DDBJ databases">
        <authorList>
            <person name="Jin C."/>
        </authorList>
    </citation>
    <scope>NUCLEOTIDE SEQUENCE [LARGE SCALE GENOMIC DNA]</scope>
    <source>
        <strain evidence="15 16">AN110305</strain>
    </source>
</reference>
<comment type="pathway">
    <text evidence="1">Lipid metabolism; fatty acid beta-oxidation.</text>
</comment>
<dbReference type="EMBL" id="VUOB01000041">
    <property type="protein sequence ID" value="KAA2258817.1"/>
    <property type="molecule type" value="Genomic_DNA"/>
</dbReference>
<dbReference type="SUPFAM" id="SSF51735">
    <property type="entry name" value="NAD(P)-binding Rossmann-fold domains"/>
    <property type="match status" value="1"/>
</dbReference>
<evidence type="ECO:0000256" key="6">
    <source>
        <dbReference type="ARBA" id="ARBA00022963"/>
    </source>
</evidence>
<evidence type="ECO:0000256" key="3">
    <source>
        <dbReference type="ARBA" id="ARBA00007005"/>
    </source>
</evidence>
<dbReference type="Pfam" id="PF00725">
    <property type="entry name" value="3HCDH"/>
    <property type="match status" value="1"/>
</dbReference>
<evidence type="ECO:0000259" key="13">
    <source>
        <dbReference type="Pfam" id="PF00725"/>
    </source>
</evidence>
<evidence type="ECO:0000256" key="9">
    <source>
        <dbReference type="ARBA" id="ARBA00023098"/>
    </source>
</evidence>
<dbReference type="Gene3D" id="3.40.50.720">
    <property type="entry name" value="NAD(P)-binding Rossmann-like Domain"/>
    <property type="match status" value="1"/>
</dbReference>
<protein>
    <submittedName>
        <fullName evidence="15">3-hydroxyacyl-CoA dehydrogenase</fullName>
    </submittedName>
</protein>
<gene>
    <name evidence="15" type="ORF">F0L68_23635</name>
</gene>
<dbReference type="Pfam" id="PF00378">
    <property type="entry name" value="ECH_1"/>
    <property type="match status" value="1"/>
</dbReference>
<keyword evidence="16" id="KW-1185">Reference proteome</keyword>
<proteinExistence type="inferred from homology"/>
<comment type="caution">
    <text evidence="15">The sequence shown here is derived from an EMBL/GenBank/DDBJ whole genome shotgun (WGS) entry which is preliminary data.</text>
</comment>
<dbReference type="FunFam" id="3.40.50.720:FF:000009">
    <property type="entry name" value="Fatty oxidation complex, alpha subunit"/>
    <property type="match status" value="1"/>
</dbReference>
<keyword evidence="9" id="KW-0443">Lipid metabolism</keyword>
<feature type="domain" description="3-hydroxyacyl-CoA dehydrogenase C-terminal" evidence="13">
    <location>
        <begin position="498"/>
        <end position="603"/>
    </location>
</feature>
<evidence type="ECO:0000256" key="1">
    <source>
        <dbReference type="ARBA" id="ARBA00005005"/>
    </source>
</evidence>
<dbReference type="SUPFAM" id="SSF52096">
    <property type="entry name" value="ClpP/crotonase"/>
    <property type="match status" value="1"/>
</dbReference>
<organism evidence="15 16">
    <name type="scientific">Solihabitans fulvus</name>
    <dbReference type="NCBI Taxonomy" id="1892852"/>
    <lineage>
        <taxon>Bacteria</taxon>
        <taxon>Bacillati</taxon>
        <taxon>Actinomycetota</taxon>
        <taxon>Actinomycetes</taxon>
        <taxon>Pseudonocardiales</taxon>
        <taxon>Pseudonocardiaceae</taxon>
        <taxon>Solihabitans</taxon>
    </lineage>
</organism>
<name>A0A5B2X638_9PSEU</name>
<keyword evidence="8" id="KW-0520">NAD</keyword>
<comment type="pathway">
    <text evidence="2">Lipid metabolism; butanoate metabolism.</text>
</comment>
<evidence type="ECO:0000256" key="12">
    <source>
        <dbReference type="ARBA" id="ARBA00049556"/>
    </source>
</evidence>
<comment type="similarity">
    <text evidence="4">Belongs to the 3-hydroxyacyl-CoA dehydrogenase family.</text>
</comment>
<evidence type="ECO:0000313" key="15">
    <source>
        <dbReference type="EMBL" id="KAA2258817.1"/>
    </source>
</evidence>
<dbReference type="GO" id="GO:0004300">
    <property type="term" value="F:enoyl-CoA hydratase activity"/>
    <property type="evidence" value="ECO:0007669"/>
    <property type="project" value="TreeGrafter"/>
</dbReference>
<comment type="catalytic activity">
    <reaction evidence="12">
        <text>a (3S)-3-hydroxyacyl-CoA + NAD(+) = a 3-oxoacyl-CoA + NADH + H(+)</text>
        <dbReference type="Rhea" id="RHEA:22432"/>
        <dbReference type="ChEBI" id="CHEBI:15378"/>
        <dbReference type="ChEBI" id="CHEBI:57318"/>
        <dbReference type="ChEBI" id="CHEBI:57540"/>
        <dbReference type="ChEBI" id="CHEBI:57945"/>
        <dbReference type="ChEBI" id="CHEBI:90726"/>
        <dbReference type="EC" id="1.1.1.35"/>
    </reaction>
</comment>
<dbReference type="SUPFAM" id="SSF48179">
    <property type="entry name" value="6-phosphogluconate dehydrogenase C-terminal domain-like"/>
    <property type="match status" value="2"/>
</dbReference>
<feature type="domain" description="3-hydroxyacyl-CoA dehydrogenase NAD binding" evidence="14">
    <location>
        <begin position="317"/>
        <end position="495"/>
    </location>
</feature>
<dbReference type="Pfam" id="PF02737">
    <property type="entry name" value="3HCDH_N"/>
    <property type="match status" value="1"/>
</dbReference>
<dbReference type="AlphaFoldDB" id="A0A5B2X638"/>
<sequence>MSDAIRYERDAEGIVTLTMDMSGSANVMNAEYHEAMGAAVDRLTAERDEITGVIVTSAKKTFFAGGDLNLLIQVTRDNAEEFGGFLAEVKGQLRRLETLGRPVVAAINGSALGGGLEIALACHHRISLDSDGIKLGLPEATLGLLPGGGGVTRMVRLLGVQAALPLLMEGKQLRPAKAVKAGIVHELAADAEELLAKAREWIRANPEPKQPWDQPGYAVPGLTPGDPNVTQLLSAAPAVLRKRTHGVYPAPEKIMAAAVEGALLDFETALQVEARYFIELASGQVAKNMIGTLWFQLNEVNAGGSRPDGFDKRVTSKVGVLGAGMMGAGIAQVSAEAGIEVVLKDVSAEAAAKGKAGIAAILDGQVAKGRLTPDKRDAVLGRITTTDADADLAGCDLVIEAVFENRELKGAVLAAAEGAALPDAVIASNTSTLPITGLATSVADQERFIGLHFFSPVHRMPLVEIIRGERTSDATLAMAFDYVLQIRKTPIVVNDSRGFFTSRTFATYITEGIAMVAEGVHPALVENVARKAGMPVGPLAVSDEVTLTLPLKIREQTMADLADQPDTEAAAALTDHPAFGVLEQMVHELGRTGKAGGAGFYEYPADGPKHLWPGLVERFTKDGGGVGEQDVVDRLLFVQSLETLRCLDEQVLTSVRDANVGSIFGIGFAPWTGGAVQFVNSYGPAAFVERADYLADTYGERFRPPASLREKAKRGESL</sequence>
<reference evidence="15 16" key="1">
    <citation type="submission" date="2019-09" db="EMBL/GenBank/DDBJ databases">
        <title>Goodfellowia gen. nov., a new genus of the Pseudonocardineae related to Actinoalloteichus, containing Goodfellowia coeruleoviolacea gen. nov., comb. nov. gen. nov., comb. nov.</title>
        <authorList>
            <person name="Labeda D."/>
        </authorList>
    </citation>
    <scope>NUCLEOTIDE SEQUENCE [LARGE SCALE GENOMIC DNA]</scope>
    <source>
        <strain evidence="15 16">AN110305</strain>
    </source>
</reference>
<keyword evidence="10" id="KW-0456">Lyase</keyword>
<keyword evidence="5" id="KW-0276">Fatty acid metabolism</keyword>
<evidence type="ECO:0000256" key="8">
    <source>
        <dbReference type="ARBA" id="ARBA00023027"/>
    </source>
</evidence>
<dbReference type="InterPro" id="IPR050136">
    <property type="entry name" value="FA_oxidation_alpha_subunit"/>
</dbReference>
<keyword evidence="6" id="KW-0442">Lipid degradation</keyword>
<keyword evidence="11" id="KW-0511">Multifunctional enzyme</keyword>
<dbReference type="GO" id="GO:0070403">
    <property type="term" value="F:NAD+ binding"/>
    <property type="evidence" value="ECO:0007669"/>
    <property type="project" value="InterPro"/>
</dbReference>
<dbReference type="InterPro" id="IPR029045">
    <property type="entry name" value="ClpP/crotonase-like_dom_sf"/>
</dbReference>